<protein>
    <submittedName>
        <fullName evidence="4">Transcriptional regulator</fullName>
    </submittedName>
</protein>
<keyword evidence="1 2" id="KW-0238">DNA-binding</keyword>
<reference evidence="4 5" key="1">
    <citation type="submission" date="2018-06" db="EMBL/GenBank/DDBJ databases">
        <authorList>
            <consortium name="Pathogen Informatics"/>
            <person name="Doyle S."/>
        </authorList>
    </citation>
    <scope>NUCLEOTIDE SEQUENCE [LARGE SCALE GENOMIC DNA]</scope>
    <source>
        <strain evidence="4 5">NCTC11087</strain>
    </source>
</reference>
<evidence type="ECO:0000313" key="4">
    <source>
        <dbReference type="EMBL" id="SUO04820.1"/>
    </source>
</evidence>
<dbReference type="Pfam" id="PF14278">
    <property type="entry name" value="TetR_C_8"/>
    <property type="match status" value="1"/>
</dbReference>
<feature type="DNA-binding region" description="H-T-H motif" evidence="2">
    <location>
        <begin position="24"/>
        <end position="43"/>
    </location>
</feature>
<organism evidence="4 5">
    <name type="scientific">Faecalicoccus pleomorphus</name>
    <dbReference type="NCBI Taxonomy" id="1323"/>
    <lineage>
        <taxon>Bacteria</taxon>
        <taxon>Bacillati</taxon>
        <taxon>Bacillota</taxon>
        <taxon>Erysipelotrichia</taxon>
        <taxon>Erysipelotrichales</taxon>
        <taxon>Erysipelotrichaceae</taxon>
        <taxon>Faecalicoccus</taxon>
    </lineage>
</organism>
<dbReference type="GO" id="GO:0003677">
    <property type="term" value="F:DNA binding"/>
    <property type="evidence" value="ECO:0007669"/>
    <property type="project" value="UniProtKB-UniRule"/>
</dbReference>
<gene>
    <name evidence="4" type="primary">dhaS_2</name>
    <name evidence="4" type="ORF">NCTC11087_01747</name>
</gene>
<evidence type="ECO:0000313" key="5">
    <source>
        <dbReference type="Proteomes" id="UP000255523"/>
    </source>
</evidence>
<dbReference type="PANTHER" id="PTHR43479:SF7">
    <property type="entry name" value="TETR-FAMILY TRANSCRIPTIONAL REGULATOR"/>
    <property type="match status" value="1"/>
</dbReference>
<dbReference type="InterPro" id="IPR050624">
    <property type="entry name" value="HTH-type_Tx_Regulator"/>
</dbReference>
<dbReference type="SUPFAM" id="SSF46689">
    <property type="entry name" value="Homeodomain-like"/>
    <property type="match status" value="1"/>
</dbReference>
<dbReference type="PROSITE" id="PS50977">
    <property type="entry name" value="HTH_TETR_2"/>
    <property type="match status" value="1"/>
</dbReference>
<evidence type="ECO:0000256" key="2">
    <source>
        <dbReference type="PROSITE-ProRule" id="PRU00335"/>
    </source>
</evidence>
<dbReference type="RefSeq" id="WP_022790669.1">
    <property type="nucleotide sequence ID" value="NZ_UHFX01000003.1"/>
</dbReference>
<dbReference type="AlphaFoldDB" id="A0A380LQF3"/>
<dbReference type="Gene3D" id="1.10.357.10">
    <property type="entry name" value="Tetracycline Repressor, domain 2"/>
    <property type="match status" value="1"/>
</dbReference>
<dbReference type="Pfam" id="PF00440">
    <property type="entry name" value="TetR_N"/>
    <property type="match status" value="1"/>
</dbReference>
<proteinExistence type="predicted"/>
<feature type="domain" description="HTH tetR-type" evidence="3">
    <location>
        <begin position="1"/>
        <end position="61"/>
    </location>
</feature>
<dbReference type="OrthoDB" id="9810250at2"/>
<dbReference type="InterPro" id="IPR009057">
    <property type="entry name" value="Homeodomain-like_sf"/>
</dbReference>
<dbReference type="PANTHER" id="PTHR43479">
    <property type="entry name" value="ACREF/ENVCD OPERON REPRESSOR-RELATED"/>
    <property type="match status" value="1"/>
</dbReference>
<dbReference type="EMBL" id="UHFX01000003">
    <property type="protein sequence ID" value="SUO04820.1"/>
    <property type="molecule type" value="Genomic_DNA"/>
</dbReference>
<sequence>MDTKYIFADALKTCMKKSPYEKITVKDITDTCNLSRQTFYRHFLDKQDLVNWYFDKILQESFKHMGEGKTIYEALFKKFTFILQEKLFFRAAFQNDDQNNLRDHDFELILSFYTDRIQSKTGMPLSSILKFQLEMYCQSSIYMTVKWLLEDTPISPATLASQLCDAMPPEVKKAFVSIDLL</sequence>
<dbReference type="GeneID" id="77462690"/>
<evidence type="ECO:0000259" key="3">
    <source>
        <dbReference type="PROSITE" id="PS50977"/>
    </source>
</evidence>
<keyword evidence="5" id="KW-1185">Reference proteome</keyword>
<dbReference type="InterPro" id="IPR001647">
    <property type="entry name" value="HTH_TetR"/>
</dbReference>
<dbReference type="InterPro" id="IPR039532">
    <property type="entry name" value="TetR_C_Firmicutes"/>
</dbReference>
<name>A0A380LQF3_9FIRM</name>
<dbReference type="Proteomes" id="UP000255523">
    <property type="component" value="Unassembled WGS sequence"/>
</dbReference>
<accession>A0A380LQF3</accession>
<evidence type="ECO:0000256" key="1">
    <source>
        <dbReference type="ARBA" id="ARBA00023125"/>
    </source>
</evidence>